<comment type="caution">
    <text evidence="2">The sequence shown here is derived from an EMBL/GenBank/DDBJ whole genome shotgun (WGS) entry which is preliminary data.</text>
</comment>
<dbReference type="Proteomes" id="UP000178606">
    <property type="component" value="Unassembled WGS sequence"/>
</dbReference>
<dbReference type="InterPro" id="IPR007295">
    <property type="entry name" value="DUF402"/>
</dbReference>
<evidence type="ECO:0000259" key="1">
    <source>
        <dbReference type="Pfam" id="PF04167"/>
    </source>
</evidence>
<organism evidence="2 3">
    <name type="scientific">Handelsmanbacteria sp. (strain RIFCSPLOWO2_12_FULL_64_10)</name>
    <dbReference type="NCBI Taxonomy" id="1817868"/>
    <lineage>
        <taxon>Bacteria</taxon>
        <taxon>Candidatus Handelsmaniibacteriota</taxon>
    </lineage>
</organism>
<proteinExistence type="predicted"/>
<protein>
    <recommendedName>
        <fullName evidence="1">DUF402 domain-containing protein</fullName>
    </recommendedName>
</protein>
<reference evidence="2 3" key="1">
    <citation type="journal article" date="2016" name="Nat. Commun.">
        <title>Thousands of microbial genomes shed light on interconnected biogeochemical processes in an aquifer system.</title>
        <authorList>
            <person name="Anantharaman K."/>
            <person name="Brown C.T."/>
            <person name="Hug L.A."/>
            <person name="Sharon I."/>
            <person name="Castelle C.J."/>
            <person name="Probst A.J."/>
            <person name="Thomas B.C."/>
            <person name="Singh A."/>
            <person name="Wilkins M.J."/>
            <person name="Karaoz U."/>
            <person name="Brodie E.L."/>
            <person name="Williams K.H."/>
            <person name="Hubbard S.S."/>
            <person name="Banfield J.F."/>
        </authorList>
    </citation>
    <scope>NUCLEOTIDE SEQUENCE [LARGE SCALE GENOMIC DNA]</scope>
    <source>
        <strain evidence="3">RIFCSPLOWO2_12_FULL_64_10</strain>
    </source>
</reference>
<sequence>MTKTLVIWWRFGKEHGEENFRVNPPGVIAAHLDQKVAAFRATPDALWRWWQVEDGLIVECPGPDAYGFGADTRVYYLVERGLAVIGNIHFPELRDTYRWYIHLADIFYDSVRACWIKKDLFCDIVVEPDGRHHRLFDLGDLGEALKIGLVSPAQVSDILRRTDSFLKRIADGAFPFPEVLRGQGISRKLYP</sequence>
<gene>
    <name evidence="2" type="ORF">A3F84_04485</name>
</gene>
<feature type="domain" description="DUF402" evidence="1">
    <location>
        <begin position="74"/>
        <end position="173"/>
    </location>
</feature>
<dbReference type="Gene3D" id="2.40.380.10">
    <property type="entry name" value="FomD-like"/>
    <property type="match status" value="1"/>
</dbReference>
<dbReference type="EMBL" id="MFKF01000081">
    <property type="protein sequence ID" value="OGG55387.1"/>
    <property type="molecule type" value="Genomic_DNA"/>
</dbReference>
<accession>A0A1F6D1Z7</accession>
<evidence type="ECO:0000313" key="3">
    <source>
        <dbReference type="Proteomes" id="UP000178606"/>
    </source>
</evidence>
<dbReference type="InterPro" id="IPR035930">
    <property type="entry name" value="FomD-like_sf"/>
</dbReference>
<name>A0A1F6D1Z7_HANXR</name>
<dbReference type="SUPFAM" id="SSF159234">
    <property type="entry name" value="FomD-like"/>
    <property type="match status" value="1"/>
</dbReference>
<evidence type="ECO:0000313" key="2">
    <source>
        <dbReference type="EMBL" id="OGG55387.1"/>
    </source>
</evidence>
<dbReference type="AlphaFoldDB" id="A0A1F6D1Z7"/>
<dbReference type="Pfam" id="PF04167">
    <property type="entry name" value="DUF402"/>
    <property type="match status" value="1"/>
</dbReference>